<dbReference type="GO" id="GO:0000428">
    <property type="term" value="C:DNA-directed RNA polymerase complex"/>
    <property type="evidence" value="ECO:0007669"/>
    <property type="project" value="UniProtKB-KW"/>
</dbReference>
<dbReference type="Proteomes" id="UP000579281">
    <property type="component" value="Unassembled WGS sequence"/>
</dbReference>
<dbReference type="EMBL" id="JACHEN010000020">
    <property type="protein sequence ID" value="MBB6217155.1"/>
    <property type="molecule type" value="Genomic_DNA"/>
</dbReference>
<sequence>MDRLAKQFLEEDAANKELYVQGIIFKNDRVLDVLNQKFNDYLFRIKLYSYIRKSIVFAAMDIKTMESEIREKEGLYLNVLDADFEEERINTIADAPMDFIEEIYGDKENIDYREIFADKEVLQAIETLTDRQKQIIHECIIKDKEEEMVAKELGITKQAVNKIKQAALNKLRKEVGGK</sequence>
<dbReference type="GO" id="GO:0006352">
    <property type="term" value="P:DNA-templated transcription initiation"/>
    <property type="evidence" value="ECO:0007669"/>
    <property type="project" value="InterPro"/>
</dbReference>
<protein>
    <submittedName>
        <fullName evidence="2">DNA-directed RNA polymerase specialized sigma subunit</fullName>
    </submittedName>
</protein>
<evidence type="ECO:0000313" key="3">
    <source>
        <dbReference type="Proteomes" id="UP000579281"/>
    </source>
</evidence>
<feature type="domain" description="RNA polymerase sigma-70 region 4" evidence="1">
    <location>
        <begin position="124"/>
        <end position="173"/>
    </location>
</feature>
<dbReference type="RefSeq" id="WP_184311664.1">
    <property type="nucleotide sequence ID" value="NZ_JACHEN010000020.1"/>
</dbReference>
<dbReference type="InterPro" id="IPR007630">
    <property type="entry name" value="RNA_pol_sigma70_r4"/>
</dbReference>
<comment type="caution">
    <text evidence="2">The sequence shown here is derived from an EMBL/GenBank/DDBJ whole genome shotgun (WGS) entry which is preliminary data.</text>
</comment>
<dbReference type="SUPFAM" id="SSF88659">
    <property type="entry name" value="Sigma3 and sigma4 domains of RNA polymerase sigma factors"/>
    <property type="match status" value="1"/>
</dbReference>
<dbReference type="GO" id="GO:0003700">
    <property type="term" value="F:DNA-binding transcription factor activity"/>
    <property type="evidence" value="ECO:0007669"/>
    <property type="project" value="InterPro"/>
</dbReference>
<dbReference type="InterPro" id="IPR013324">
    <property type="entry name" value="RNA_pol_sigma_r3/r4-like"/>
</dbReference>
<keyword evidence="2" id="KW-0240">DNA-directed RNA polymerase</keyword>
<reference evidence="2 3" key="1">
    <citation type="submission" date="2020-08" db="EMBL/GenBank/DDBJ databases">
        <title>Genomic Encyclopedia of Type Strains, Phase IV (KMG-IV): sequencing the most valuable type-strain genomes for metagenomic binning, comparative biology and taxonomic classification.</title>
        <authorList>
            <person name="Goeker M."/>
        </authorList>
    </citation>
    <scope>NUCLEOTIDE SEQUENCE [LARGE SCALE GENOMIC DNA]</scope>
    <source>
        <strain evidence="2 3">DSM 103526</strain>
    </source>
</reference>
<organism evidence="2 3">
    <name type="scientific">Anaerosolibacter carboniphilus</name>
    <dbReference type="NCBI Taxonomy" id="1417629"/>
    <lineage>
        <taxon>Bacteria</taxon>
        <taxon>Bacillati</taxon>
        <taxon>Bacillota</taxon>
        <taxon>Clostridia</taxon>
        <taxon>Peptostreptococcales</taxon>
        <taxon>Thermotaleaceae</taxon>
        <taxon>Anaerosolibacter</taxon>
    </lineage>
</organism>
<accession>A0A841L499</accession>
<name>A0A841L499_9FIRM</name>
<dbReference type="Gene3D" id="1.20.140.160">
    <property type="match status" value="1"/>
</dbReference>
<evidence type="ECO:0000259" key="1">
    <source>
        <dbReference type="Pfam" id="PF04545"/>
    </source>
</evidence>
<dbReference type="Pfam" id="PF04545">
    <property type="entry name" value="Sigma70_r4"/>
    <property type="match status" value="1"/>
</dbReference>
<keyword evidence="3" id="KW-1185">Reference proteome</keyword>
<keyword evidence="2" id="KW-0804">Transcription</keyword>
<gene>
    <name evidence="2" type="ORF">HNQ80_003261</name>
</gene>
<evidence type="ECO:0000313" key="2">
    <source>
        <dbReference type="EMBL" id="MBB6217155.1"/>
    </source>
</evidence>
<dbReference type="AlphaFoldDB" id="A0A841L499"/>
<proteinExistence type="predicted"/>